<dbReference type="NCBIfam" id="NF008633">
    <property type="entry name" value="PRK11622.1"/>
    <property type="match status" value="1"/>
</dbReference>
<dbReference type="Pfam" id="PF13416">
    <property type="entry name" value="SBP_bac_8"/>
    <property type="match status" value="1"/>
</dbReference>
<dbReference type="PANTHER" id="PTHR42779:SF1">
    <property type="entry name" value="PROTEIN YNJB"/>
    <property type="match status" value="1"/>
</dbReference>
<evidence type="ECO:0000313" key="2">
    <source>
        <dbReference type="Proteomes" id="UP000197717"/>
    </source>
</evidence>
<accession>A0ABN5ARA4</accession>
<dbReference type="Gene3D" id="3.40.190.10">
    <property type="entry name" value="Periplasmic binding protein-like II"/>
    <property type="match status" value="2"/>
</dbReference>
<dbReference type="PANTHER" id="PTHR42779">
    <property type="entry name" value="PROTEIN YNJB"/>
    <property type="match status" value="1"/>
</dbReference>
<dbReference type="RefSeq" id="WP_088768688.1">
    <property type="nucleotide sequence ID" value="NZ_CP022133.1"/>
</dbReference>
<gene>
    <name evidence="1" type="ORF">CEW91_09260</name>
</gene>
<name>A0ABN5ARA4_9GAMM</name>
<reference evidence="1 2" key="1">
    <citation type="submission" date="2017-06" db="EMBL/GenBank/DDBJ databases">
        <title>Complete genome sequence of Idiomarina piscisalsi strain 10PY1A isolated from soil of Soudi Arabia.</title>
        <authorList>
            <person name="Kim M.-C."/>
            <person name="Jung B.K."/>
            <person name="Budiyanto F."/>
            <person name="Nzila A."/>
            <person name="Shin J.-H."/>
        </authorList>
    </citation>
    <scope>NUCLEOTIDE SEQUENCE [LARGE SCALE GENOMIC DNA]</scope>
    <source>
        <strain evidence="1 2">10PY1A</strain>
    </source>
</reference>
<dbReference type="InterPro" id="IPR006059">
    <property type="entry name" value="SBP"/>
</dbReference>
<proteinExistence type="predicted"/>
<organism evidence="1 2">
    <name type="scientific">Idiomarina piscisalsi</name>
    <dbReference type="NCBI Taxonomy" id="1096243"/>
    <lineage>
        <taxon>Bacteria</taxon>
        <taxon>Pseudomonadati</taxon>
        <taxon>Pseudomonadota</taxon>
        <taxon>Gammaproteobacteria</taxon>
        <taxon>Alteromonadales</taxon>
        <taxon>Idiomarinaceae</taxon>
        <taxon>Idiomarina</taxon>
    </lineage>
</organism>
<keyword evidence="2" id="KW-1185">Reference proteome</keyword>
<dbReference type="Proteomes" id="UP000197717">
    <property type="component" value="Chromosome"/>
</dbReference>
<dbReference type="PIRSF" id="PIRSF029172">
    <property type="entry name" value="UCP029172_ABC_sbc_YnjB"/>
    <property type="match status" value="1"/>
</dbReference>
<evidence type="ECO:0000313" key="1">
    <source>
        <dbReference type="EMBL" id="ASG66315.1"/>
    </source>
</evidence>
<dbReference type="SUPFAM" id="SSF53850">
    <property type="entry name" value="Periplasmic binding protein-like II"/>
    <property type="match status" value="1"/>
</dbReference>
<dbReference type="InterPro" id="IPR027020">
    <property type="entry name" value="YnjB"/>
</dbReference>
<dbReference type="EMBL" id="CP022133">
    <property type="protein sequence ID" value="ASG66315.1"/>
    <property type="molecule type" value="Genomic_DNA"/>
</dbReference>
<protein>
    <submittedName>
        <fullName evidence="1">ABC transporter substrate-binding protein</fullName>
    </submittedName>
</protein>
<sequence>MRRLVAATFFLVIFLGTGPIKAEVVNFYAWGGSPQVNSYLRWAQQELKAEGIEFRHNKVADVSEVVKQIISGHSNADIIWINGENFHALKDTNALLPIVDDINATQHINPELNWQTDFGEPVNGLEVPWGVGQFNLIARPGVFGTETVSAEELMRAAQEYKGRISYPKPPEFHGTTFLKSLLLSLYPERRSVFQQPVQSINAQELTQPLWDYLDKLHPLLWQQGDNFPSSAGEQVSYLANGQLMIAVSFNPNDDQTLVNQGRLPAGVKRHTLSDHAITNTHYLAIPKTAKSVEKAKQIIEFMLSSEAQLRKADTNRWGDPSVLKPELLHTKESSRQRELLPATDDFHVSWQSYLEQEWSARYQ</sequence>